<reference evidence="1 2" key="1">
    <citation type="journal article" date="2023" name="Arcadia Sci">
        <title>De novo assembly of a long-read Amblyomma americanum tick genome.</title>
        <authorList>
            <person name="Chou S."/>
            <person name="Poskanzer K.E."/>
            <person name="Rollins M."/>
            <person name="Thuy-Boun P.S."/>
        </authorList>
    </citation>
    <scope>NUCLEOTIDE SEQUENCE [LARGE SCALE GENOMIC DNA]</scope>
    <source>
        <strain evidence="1">F_SG_1</strain>
        <tissue evidence="1">Salivary glands</tissue>
    </source>
</reference>
<dbReference type="Proteomes" id="UP001321473">
    <property type="component" value="Unassembled WGS sequence"/>
</dbReference>
<gene>
    <name evidence="1" type="ORF">V5799_032964</name>
</gene>
<sequence>MTIGLRLFFAPDSCSAPAKQADWELHPSTCQRCWRTTNSRMREFQAYCSGGKSCEVPTRRPVLPALEIAEQPSLSLPGVWMALP</sequence>
<evidence type="ECO:0000313" key="2">
    <source>
        <dbReference type="Proteomes" id="UP001321473"/>
    </source>
</evidence>
<dbReference type="AlphaFoldDB" id="A0AAQ4DPN5"/>
<protein>
    <submittedName>
        <fullName evidence="1">Uncharacterized protein</fullName>
    </submittedName>
</protein>
<evidence type="ECO:0000313" key="1">
    <source>
        <dbReference type="EMBL" id="KAK8764425.1"/>
    </source>
</evidence>
<accession>A0AAQ4DPN5</accession>
<dbReference type="EMBL" id="JARKHS020028265">
    <property type="protein sequence ID" value="KAK8764425.1"/>
    <property type="molecule type" value="Genomic_DNA"/>
</dbReference>
<organism evidence="1 2">
    <name type="scientific">Amblyomma americanum</name>
    <name type="common">Lone star tick</name>
    <dbReference type="NCBI Taxonomy" id="6943"/>
    <lineage>
        <taxon>Eukaryota</taxon>
        <taxon>Metazoa</taxon>
        <taxon>Ecdysozoa</taxon>
        <taxon>Arthropoda</taxon>
        <taxon>Chelicerata</taxon>
        <taxon>Arachnida</taxon>
        <taxon>Acari</taxon>
        <taxon>Parasitiformes</taxon>
        <taxon>Ixodida</taxon>
        <taxon>Ixodoidea</taxon>
        <taxon>Ixodidae</taxon>
        <taxon>Amblyomminae</taxon>
        <taxon>Amblyomma</taxon>
    </lineage>
</organism>
<comment type="caution">
    <text evidence="1">The sequence shown here is derived from an EMBL/GenBank/DDBJ whole genome shotgun (WGS) entry which is preliminary data.</text>
</comment>
<keyword evidence="2" id="KW-1185">Reference proteome</keyword>
<name>A0AAQ4DPN5_AMBAM</name>
<proteinExistence type="predicted"/>